<keyword evidence="7 10" id="KW-0472">Membrane</keyword>
<keyword evidence="2 10" id="KW-0813">Transport</keyword>
<dbReference type="InterPro" id="IPR036942">
    <property type="entry name" value="Beta-barrel_TonB_sf"/>
</dbReference>
<dbReference type="InterPro" id="IPR008969">
    <property type="entry name" value="CarboxyPept-like_regulatory"/>
</dbReference>
<reference evidence="14 15" key="1">
    <citation type="journal article" date="2018" name="Nat. Biotechnol.">
        <title>A standardized bacterial taxonomy based on genome phylogeny substantially revises the tree of life.</title>
        <authorList>
            <person name="Parks D.H."/>
            <person name="Chuvochina M."/>
            <person name="Waite D.W."/>
            <person name="Rinke C."/>
            <person name="Skarshewski A."/>
            <person name="Chaumeil P.A."/>
            <person name="Hugenholtz P."/>
        </authorList>
    </citation>
    <scope>NUCLEOTIDE SEQUENCE [LARGE SCALE GENOMIC DNA]</scope>
    <source>
        <strain evidence="14">UBA11482</strain>
    </source>
</reference>
<evidence type="ECO:0000256" key="6">
    <source>
        <dbReference type="ARBA" id="ARBA00023077"/>
    </source>
</evidence>
<evidence type="ECO:0000256" key="5">
    <source>
        <dbReference type="ARBA" id="ARBA00022729"/>
    </source>
</evidence>
<dbReference type="PROSITE" id="PS52016">
    <property type="entry name" value="TONB_DEPENDENT_REC_3"/>
    <property type="match status" value="1"/>
</dbReference>
<protein>
    <submittedName>
        <fullName evidence="14">SusC/RagA family TonB-linked outer membrane protein</fullName>
    </submittedName>
</protein>
<evidence type="ECO:0000313" key="15">
    <source>
        <dbReference type="Proteomes" id="UP000262954"/>
    </source>
</evidence>
<dbReference type="Gene3D" id="2.40.170.20">
    <property type="entry name" value="TonB-dependent receptor, beta-barrel domain"/>
    <property type="match status" value="1"/>
</dbReference>
<dbReference type="InterPro" id="IPR039426">
    <property type="entry name" value="TonB-dep_rcpt-like"/>
</dbReference>
<dbReference type="NCBIfam" id="TIGR04056">
    <property type="entry name" value="OMP_RagA_SusC"/>
    <property type="match status" value="1"/>
</dbReference>
<dbReference type="PANTHER" id="PTHR30069:SF29">
    <property type="entry name" value="HEMOGLOBIN AND HEMOGLOBIN-HAPTOGLOBIN-BINDING PROTEIN 1-RELATED"/>
    <property type="match status" value="1"/>
</dbReference>
<evidence type="ECO:0000256" key="7">
    <source>
        <dbReference type="ARBA" id="ARBA00023136"/>
    </source>
</evidence>
<accession>A0A354LYW9</accession>
<comment type="similarity">
    <text evidence="10 11">Belongs to the TonB-dependent receptor family.</text>
</comment>
<dbReference type="GO" id="GO:0009279">
    <property type="term" value="C:cell outer membrane"/>
    <property type="evidence" value="ECO:0007669"/>
    <property type="project" value="UniProtKB-SubCell"/>
</dbReference>
<feature type="domain" description="TonB-dependent receptor plug" evidence="13">
    <location>
        <begin position="140"/>
        <end position="253"/>
    </location>
</feature>
<evidence type="ECO:0000256" key="10">
    <source>
        <dbReference type="PROSITE-ProRule" id="PRU01360"/>
    </source>
</evidence>
<keyword evidence="9 10" id="KW-0998">Cell outer membrane</keyword>
<feature type="domain" description="TonB-dependent receptor-like beta-barrel" evidence="12">
    <location>
        <begin position="460"/>
        <end position="869"/>
    </location>
</feature>
<dbReference type="InterPro" id="IPR023997">
    <property type="entry name" value="TonB-dep_OMP_SusC/RagA_CS"/>
</dbReference>
<dbReference type="Proteomes" id="UP000262954">
    <property type="component" value="Unassembled WGS sequence"/>
</dbReference>
<evidence type="ECO:0000256" key="9">
    <source>
        <dbReference type="ARBA" id="ARBA00023237"/>
    </source>
</evidence>
<evidence type="ECO:0000256" key="4">
    <source>
        <dbReference type="ARBA" id="ARBA00022692"/>
    </source>
</evidence>
<evidence type="ECO:0000259" key="13">
    <source>
        <dbReference type="Pfam" id="PF07715"/>
    </source>
</evidence>
<dbReference type="InterPro" id="IPR037066">
    <property type="entry name" value="Plug_dom_sf"/>
</dbReference>
<keyword evidence="6 11" id="KW-0798">TonB box</keyword>
<keyword evidence="4 10" id="KW-0812">Transmembrane</keyword>
<dbReference type="SUPFAM" id="SSF56935">
    <property type="entry name" value="Porins"/>
    <property type="match status" value="1"/>
</dbReference>
<comment type="caution">
    <text evidence="14">The sequence shown here is derived from an EMBL/GenBank/DDBJ whole genome shotgun (WGS) entry which is preliminary data.</text>
</comment>
<keyword evidence="3 10" id="KW-1134">Transmembrane beta strand</keyword>
<evidence type="ECO:0000259" key="12">
    <source>
        <dbReference type="Pfam" id="PF00593"/>
    </source>
</evidence>
<dbReference type="InterPro" id="IPR023996">
    <property type="entry name" value="TonB-dep_OMP_SusC/RagA"/>
</dbReference>
<dbReference type="Gene3D" id="2.170.130.10">
    <property type="entry name" value="TonB-dependent receptor, plug domain"/>
    <property type="match status" value="1"/>
</dbReference>
<dbReference type="PANTHER" id="PTHR30069">
    <property type="entry name" value="TONB-DEPENDENT OUTER MEMBRANE RECEPTOR"/>
    <property type="match status" value="1"/>
</dbReference>
<evidence type="ECO:0000256" key="1">
    <source>
        <dbReference type="ARBA" id="ARBA00004571"/>
    </source>
</evidence>
<keyword evidence="5" id="KW-0732">Signal</keyword>
<gene>
    <name evidence="14" type="ORF">DDY73_00490</name>
</gene>
<keyword evidence="8" id="KW-0675">Receptor</keyword>
<sequence>MKHLKNRKTESAGAYHHPVLRFALFLLIAFLSFGTTFAQNSTIKVNGTVVDENGDVIIGANISVVGGTASTVTNIEGKFSIQVKENSLIRVSFIGYKAQNVRIDKNKKDIKVTLAEDTKKLDEVVVTALGISRDAKSLGYARQSIDIGTTTEVRDANLLNMLSGKVSGVQFISAGGPTSSTRVVIRGNNSLTGNNQPLYVIDGIPIMNEMGEVDDMDYGNAANNINPDDIESIEVLKGANAAALYGSDGANGVILITTKKASRKAGLGVSYGFNMMFNTLYQYPMYQNVYGSGNGGQLHTGINTYDKSWYDPSLPYGMANLTTDYSQLCFGMPMLGFDVIGRNGQVKKYVPGDNNISGLYQTGYMMTNSVSIDKVAEIASIRFSYTNTHGNDILEGFNERDRHAFNLRTTMKLKKWLSIDVNTRYTIDNVDNRAFRNNSNRNPIYMLTQVPRDASYEELSDYKNPDGTPHSFRGFQNPYWSMHETSNADTKQWFFGDITLNFDLYKGLRLRLRGATDIQTGSGWTFSNYNSPFDVDGQYDEFQENSYNNNYEALLMYNKRIKKFSINANFGGSVRTQQSKKIQDRVDALMQPDVKSLENNAAQIKATTGYNKKTKESVFATASFGYGDFIYLDVTGRNDWSSALGRGNWSYFYPSGSISFVFSELLKNTAINKVLSFGKIRGSIAKVGNDTGFDMLYSSYSYKGSYLDMSWFERDNLEKNPNIKPETTRSWEVGADLRFFKNRLNIDVTYYDKSTFDQIVRADVTAARGANQLMFNAGEIRNWGTELTVTGTPVRTKDFEWTTSLNWSKNNSEVVSLIDGVSRYMLTSWNGLNGVQVYAEVGKPYGQMYGTDPVRNEQGQFLVNAEGRYAQEVDHYFGSVSPDWIGGWSNKFRWRDLDFGFHFDFKKGGKVWSYSGYEGSRNGLTVQSLDGREEHLYSNLIVGENTEERRGFLQPQYTNKANTDYAANYVPYIDASRPKGVYAPNRVYNESVAFWAGQPCNIAYEPQNYWQGESSRQLSRYVYDASYIKLREVSIGYNLPKKFLRKTPFKSARIAAVGRNLAIILQNTPRGLDPEATSTTSNGQGLEMGFALPSANYGFDLKVSF</sequence>
<comment type="subcellular location">
    <subcellularLocation>
        <location evidence="1 10">Cell outer membrane</location>
        <topology evidence="1 10">Multi-pass membrane protein</topology>
    </subcellularLocation>
</comment>
<evidence type="ECO:0000256" key="8">
    <source>
        <dbReference type="ARBA" id="ARBA00023170"/>
    </source>
</evidence>
<dbReference type="Pfam" id="PF07715">
    <property type="entry name" value="Plug"/>
    <property type="match status" value="1"/>
</dbReference>
<organism evidence="14 15">
    <name type="scientific">Coprobacter fastidiosus</name>
    <dbReference type="NCBI Taxonomy" id="1099853"/>
    <lineage>
        <taxon>Bacteria</taxon>
        <taxon>Pseudomonadati</taxon>
        <taxon>Bacteroidota</taxon>
        <taxon>Bacteroidia</taxon>
        <taxon>Bacteroidales</taxon>
        <taxon>Barnesiellaceae</taxon>
        <taxon>Coprobacter</taxon>
    </lineage>
</organism>
<dbReference type="Pfam" id="PF00593">
    <property type="entry name" value="TonB_dep_Rec_b-barrel"/>
    <property type="match status" value="1"/>
</dbReference>
<dbReference type="GO" id="GO:0015344">
    <property type="term" value="F:siderophore uptake transmembrane transporter activity"/>
    <property type="evidence" value="ECO:0007669"/>
    <property type="project" value="TreeGrafter"/>
</dbReference>
<dbReference type="InterPro" id="IPR000531">
    <property type="entry name" value="Beta-barrel_TonB"/>
</dbReference>
<dbReference type="RefSeq" id="WP_270214447.1">
    <property type="nucleotide sequence ID" value="NZ_JAQDEG010000034.1"/>
</dbReference>
<name>A0A354LYW9_9BACT</name>
<evidence type="ECO:0000313" key="14">
    <source>
        <dbReference type="EMBL" id="HBJ07458.1"/>
    </source>
</evidence>
<dbReference type="GO" id="GO:0044718">
    <property type="term" value="P:siderophore transmembrane transport"/>
    <property type="evidence" value="ECO:0007669"/>
    <property type="project" value="TreeGrafter"/>
</dbReference>
<dbReference type="InterPro" id="IPR012910">
    <property type="entry name" value="Plug_dom"/>
</dbReference>
<evidence type="ECO:0000256" key="2">
    <source>
        <dbReference type="ARBA" id="ARBA00022448"/>
    </source>
</evidence>
<dbReference type="AlphaFoldDB" id="A0A354LYW9"/>
<dbReference type="SUPFAM" id="SSF49464">
    <property type="entry name" value="Carboxypeptidase regulatory domain-like"/>
    <property type="match status" value="1"/>
</dbReference>
<evidence type="ECO:0000256" key="3">
    <source>
        <dbReference type="ARBA" id="ARBA00022452"/>
    </source>
</evidence>
<dbReference type="EMBL" id="DNWC01000009">
    <property type="protein sequence ID" value="HBJ07458.1"/>
    <property type="molecule type" value="Genomic_DNA"/>
</dbReference>
<dbReference type="Pfam" id="PF13715">
    <property type="entry name" value="CarbopepD_reg_2"/>
    <property type="match status" value="1"/>
</dbReference>
<dbReference type="Gene3D" id="2.60.40.1120">
    <property type="entry name" value="Carboxypeptidase-like, regulatory domain"/>
    <property type="match status" value="1"/>
</dbReference>
<evidence type="ECO:0000256" key="11">
    <source>
        <dbReference type="RuleBase" id="RU003357"/>
    </source>
</evidence>
<proteinExistence type="inferred from homology"/>
<dbReference type="NCBIfam" id="TIGR04057">
    <property type="entry name" value="SusC_RagA_signa"/>
    <property type="match status" value="1"/>
</dbReference>